<evidence type="ECO:0000313" key="1">
    <source>
        <dbReference type="EMBL" id="THU90943.1"/>
    </source>
</evidence>
<feature type="non-terminal residue" evidence="1">
    <location>
        <position position="98"/>
    </location>
</feature>
<feature type="non-terminal residue" evidence="1">
    <location>
        <position position="1"/>
    </location>
</feature>
<keyword evidence="2" id="KW-1185">Reference proteome</keyword>
<dbReference type="Proteomes" id="UP000297245">
    <property type="component" value="Unassembled WGS sequence"/>
</dbReference>
<evidence type="ECO:0008006" key="3">
    <source>
        <dbReference type="Google" id="ProtNLM"/>
    </source>
</evidence>
<dbReference type="AlphaFoldDB" id="A0A4S8LPQ7"/>
<name>A0A4S8LPQ7_DENBC</name>
<gene>
    <name evidence="1" type="ORF">K435DRAFT_596774</name>
</gene>
<organism evidence="1 2">
    <name type="scientific">Dendrothele bispora (strain CBS 962.96)</name>
    <dbReference type="NCBI Taxonomy" id="1314807"/>
    <lineage>
        <taxon>Eukaryota</taxon>
        <taxon>Fungi</taxon>
        <taxon>Dikarya</taxon>
        <taxon>Basidiomycota</taxon>
        <taxon>Agaricomycotina</taxon>
        <taxon>Agaricomycetes</taxon>
        <taxon>Agaricomycetidae</taxon>
        <taxon>Agaricales</taxon>
        <taxon>Agaricales incertae sedis</taxon>
        <taxon>Dendrothele</taxon>
    </lineage>
</organism>
<evidence type="ECO:0000313" key="2">
    <source>
        <dbReference type="Proteomes" id="UP000297245"/>
    </source>
</evidence>
<dbReference type="EMBL" id="ML179320">
    <property type="protein sequence ID" value="THU90943.1"/>
    <property type="molecule type" value="Genomic_DNA"/>
</dbReference>
<reference evidence="1 2" key="1">
    <citation type="journal article" date="2019" name="Nat. Ecol. Evol.">
        <title>Megaphylogeny resolves global patterns of mushroom evolution.</title>
        <authorList>
            <person name="Varga T."/>
            <person name="Krizsan K."/>
            <person name="Foldi C."/>
            <person name="Dima B."/>
            <person name="Sanchez-Garcia M."/>
            <person name="Sanchez-Ramirez S."/>
            <person name="Szollosi G.J."/>
            <person name="Szarkandi J.G."/>
            <person name="Papp V."/>
            <person name="Albert L."/>
            <person name="Andreopoulos W."/>
            <person name="Angelini C."/>
            <person name="Antonin V."/>
            <person name="Barry K.W."/>
            <person name="Bougher N.L."/>
            <person name="Buchanan P."/>
            <person name="Buyck B."/>
            <person name="Bense V."/>
            <person name="Catcheside P."/>
            <person name="Chovatia M."/>
            <person name="Cooper J."/>
            <person name="Damon W."/>
            <person name="Desjardin D."/>
            <person name="Finy P."/>
            <person name="Geml J."/>
            <person name="Haridas S."/>
            <person name="Hughes K."/>
            <person name="Justo A."/>
            <person name="Karasinski D."/>
            <person name="Kautmanova I."/>
            <person name="Kiss B."/>
            <person name="Kocsube S."/>
            <person name="Kotiranta H."/>
            <person name="LaButti K.M."/>
            <person name="Lechner B.E."/>
            <person name="Liimatainen K."/>
            <person name="Lipzen A."/>
            <person name="Lukacs Z."/>
            <person name="Mihaltcheva S."/>
            <person name="Morgado L.N."/>
            <person name="Niskanen T."/>
            <person name="Noordeloos M.E."/>
            <person name="Ohm R.A."/>
            <person name="Ortiz-Santana B."/>
            <person name="Ovrebo C."/>
            <person name="Racz N."/>
            <person name="Riley R."/>
            <person name="Savchenko A."/>
            <person name="Shiryaev A."/>
            <person name="Soop K."/>
            <person name="Spirin V."/>
            <person name="Szebenyi C."/>
            <person name="Tomsovsky M."/>
            <person name="Tulloss R.E."/>
            <person name="Uehling J."/>
            <person name="Grigoriev I.V."/>
            <person name="Vagvolgyi C."/>
            <person name="Papp T."/>
            <person name="Martin F.M."/>
            <person name="Miettinen O."/>
            <person name="Hibbett D.S."/>
            <person name="Nagy L.G."/>
        </authorList>
    </citation>
    <scope>NUCLEOTIDE SEQUENCE [LARGE SCALE GENOMIC DNA]</scope>
    <source>
        <strain evidence="1 2">CBS 962.96</strain>
    </source>
</reference>
<proteinExistence type="predicted"/>
<dbReference type="OrthoDB" id="2309723at2759"/>
<protein>
    <recommendedName>
        <fullName evidence="3">Transcription factor domain-containing protein</fullName>
    </recommendedName>
</protein>
<sequence>LAQYYLHTSRKLEGKYFVTIAIALVLGTRMHRIRSKEVIFGQGQTQMTLGRDNHIKETQCINAFWTVLALNSRWSAVEGYGSSFPYWKPAMRIDTPWP</sequence>
<accession>A0A4S8LPQ7</accession>